<dbReference type="EMBL" id="CP115165">
    <property type="protein sequence ID" value="WDA59217.1"/>
    <property type="molecule type" value="Genomic_DNA"/>
</dbReference>
<name>A0ABY7V217_9DEIO</name>
<sequence>MTAPQLPPTPVPAAQGLTAAPRLSRVWPDRDAHPLTGAPRPLEWTG</sequence>
<reference evidence="2 3" key="1">
    <citation type="submission" date="2022-12" db="EMBL/GenBank/DDBJ databases">
        <title>Genome Sequence of Deinococcus aquaticus Type Strain PB314.</title>
        <authorList>
            <person name="Albert C."/>
            <person name="Hill J."/>
            <person name="Boren L."/>
            <person name="Scholz-Ng S."/>
            <person name="Fatema N."/>
            <person name="Grosso R."/>
            <person name="Soboslay E."/>
            <person name="Tuohy J."/>
        </authorList>
    </citation>
    <scope>NUCLEOTIDE SEQUENCE [LARGE SCALE GENOMIC DNA]</scope>
    <source>
        <strain evidence="2 3">PB-314</strain>
    </source>
</reference>
<organism evidence="2 3">
    <name type="scientific">Deinococcus aquaticus</name>
    <dbReference type="NCBI Taxonomy" id="328692"/>
    <lineage>
        <taxon>Bacteria</taxon>
        <taxon>Thermotogati</taxon>
        <taxon>Deinococcota</taxon>
        <taxon>Deinococci</taxon>
        <taxon>Deinococcales</taxon>
        <taxon>Deinococcaceae</taxon>
        <taxon>Deinococcus</taxon>
    </lineage>
</organism>
<feature type="compositionally biased region" description="Pro residues" evidence="1">
    <location>
        <begin position="1"/>
        <end position="11"/>
    </location>
</feature>
<gene>
    <name evidence="2" type="ORF">M8445_03095</name>
</gene>
<accession>A0ABY7V217</accession>
<evidence type="ECO:0000313" key="2">
    <source>
        <dbReference type="EMBL" id="WDA59217.1"/>
    </source>
</evidence>
<proteinExistence type="predicted"/>
<feature type="region of interest" description="Disordered" evidence="1">
    <location>
        <begin position="1"/>
        <end position="46"/>
    </location>
</feature>
<keyword evidence="3" id="KW-1185">Reference proteome</keyword>
<dbReference type="RefSeq" id="WP_273989591.1">
    <property type="nucleotide sequence ID" value="NZ_BAABQT010000006.1"/>
</dbReference>
<protein>
    <submittedName>
        <fullName evidence="2">Uncharacterized protein</fullName>
    </submittedName>
</protein>
<evidence type="ECO:0000313" key="3">
    <source>
        <dbReference type="Proteomes" id="UP001217044"/>
    </source>
</evidence>
<evidence type="ECO:0000256" key="1">
    <source>
        <dbReference type="SAM" id="MobiDB-lite"/>
    </source>
</evidence>
<dbReference type="Proteomes" id="UP001217044">
    <property type="component" value="Chromosome"/>
</dbReference>